<feature type="region of interest" description="Disordered" evidence="2">
    <location>
        <begin position="853"/>
        <end position="880"/>
    </location>
</feature>
<dbReference type="GO" id="GO:0019005">
    <property type="term" value="C:SCF ubiquitin ligase complex"/>
    <property type="evidence" value="ECO:0007669"/>
    <property type="project" value="TreeGrafter"/>
</dbReference>
<feature type="region of interest" description="Disordered" evidence="2">
    <location>
        <begin position="123"/>
        <end position="163"/>
    </location>
</feature>
<dbReference type="PANTHER" id="PTHR13318">
    <property type="entry name" value="PARTNER OF PAIRED, ISOFORM B-RELATED"/>
    <property type="match status" value="1"/>
</dbReference>
<dbReference type="PANTHER" id="PTHR13318:SF95">
    <property type="entry name" value="F-BOX PROTEIN YLR352W"/>
    <property type="match status" value="1"/>
</dbReference>
<protein>
    <recommendedName>
        <fullName evidence="3">F-box domain-containing protein</fullName>
    </recommendedName>
</protein>
<feature type="region of interest" description="Disordered" evidence="2">
    <location>
        <begin position="896"/>
        <end position="923"/>
    </location>
</feature>
<dbReference type="SUPFAM" id="SSF52058">
    <property type="entry name" value="L domain-like"/>
    <property type="match status" value="1"/>
</dbReference>
<proteinExistence type="predicted"/>
<feature type="compositionally biased region" description="Polar residues" evidence="2">
    <location>
        <begin position="904"/>
        <end position="923"/>
    </location>
</feature>
<gene>
    <name evidence="4" type="ORF">Vretifemale_1580</name>
    <name evidence="5" type="ORF">Vretimale_3861</name>
</gene>
<sequence length="1735" mass="187059">MDDTSQAGGQALPQKRPGHESCGKEEEYVMQRARARRRWAWQNRRVHDDDVQITPLDDVDREGYDHLTAEEPSQEVLQHQRELSKLQLPKQESQLQSQMHIQQPQPQQLSMGMYVHQILPQVQDRPQGRPADLRQEHRQQRMLTARSASASVGGDDPTKGPLEILGLSDFEVKNPGQGNRRLHWPQNQLQRVIIDRRHRPTSLRVVDRGDNDGSDYDDDDGGDDGVDGIDRNAGNRRWRILTRPLRQQLLGSGPSCRHTAIAPGNGGDGGGGGDEEDNDGNGNGEDGRRPAAPERQPSPDVPNYVDCQMDLALAVPADPISTVLENSDLLKGVMMDLQVADLCRLATVNRMWMRVAHDPSFWRSVNLLEQRISSQQAIRLCNRHRCDIEELHVKGREFAEPDSSTTLRRMTSELSRLSSLGLCTWWLSERAVTWLCRDLPGLRELKLDNVHVATRFLPGSEAKASLSHTGLTSLNLQRVEARRVELNCPRLLHLHAHDCQIHTMTLVGTSLPRLQHLQLSQMQRIPDILSSISTLTSLRHLILKEVMISEGILRSASRSLEHLTQLELEDCIGMNLSPLHSPLVFASLRRLVVRCGDILSPSVKLLLEGCTQLEELVLEDCKGLAILELVLPMLKSVSLKGCRNLNMLDLKCRRLTELTIASMESGHLGGEGGLLKRVTLASDAIRSIAWSHLPHLEEVALDCPALTSLSLTDCDRLSDKIFNALSDVQEVTLASKRVNGFEDEEQEQEIYFDEDVDDDVVEARGPQHGLPDPSEVGAPACSATLLGPRRQPCIARRGVFRPPLPELRNLGGLPSLPVALGNAMEVEMPQQQVGTGQPPAAGAAAEVHGDSAGLPASAVDMSGTGAASGERADGRKGGNKCGGGILLQLTSVDEERLDAEKQGSEQQRGASGASGTRPSDANGLATVTTQQHVSASASISQSKLTSIQNVIDDLANGILQMTNCDTSTTQPTSTLPAATFSVPGPRQTQQQCEAAQSMPGCSSIRVEASMNAKERPGHSSEQVKQLQQQQLVPRQPIQQVPQLRPPQAALPPWMLQGWRHLPALLRERIPACELAQWMELSQAQQRQPRPWLRQVVKYPKVGGCPQLQELRLEGCDGLRRVELRHSHLAVASFRGCRGLRTLRLSCPSLGTLMLDECDELEFLALSPVAMKSLALGACSSLWNVELVCPFLEQLSLKGCGNLRGVGLDCPRLRELDATFCNGLTDHALVRALVKRPPLAALCLSVCRGLGPAMAAHLSALAGLRYLDLSYSSVSHLGPVLSGCSCLTALCVCSCPGLTGGGEELLRLLPEREHALPNLVSLDLSYCPVSRHVLVAMTRGLTQLTYLALNGCLEVDESIWHSTELLREGGCGRRQYVDAAILAEGGFMAGSTALDAMAGSVGQPNGAGAASQLEKLSLVRCISLVSLCLGLVPVKDEGVPGAQRSRTEVIDDGPITGLEGNTSNGAAGPAATASAILTSGSMDWTSSLGRGWRWLNGGPPPRSRLGPPWRPVSCVLSGLCSLRLGLSSVQVVALSLPHLTCLNLNGCSVLRNLELRCPALRELHLQACCALPADLWPQLLEALAGTGAHGPGLRLLDAQHAGLFGEAVAATLAAAAVMAAAARETDYTDPGPGCSSADCDTARGTAGREGSGSGTVEAAASIYCSAAGEQEARDEVGFGDGNCRVASSPANDAVGRVVVSAEALLSAREQPWWLLPKSAKVLACGLGCTTCACRTR</sequence>
<dbReference type="InterPro" id="IPR036047">
    <property type="entry name" value="F-box-like_dom_sf"/>
</dbReference>
<dbReference type="InterPro" id="IPR001810">
    <property type="entry name" value="F-box_dom"/>
</dbReference>
<dbReference type="SUPFAM" id="SSF52047">
    <property type="entry name" value="RNI-like"/>
    <property type="match status" value="1"/>
</dbReference>
<dbReference type="SMART" id="SM00367">
    <property type="entry name" value="LRR_CC"/>
    <property type="match status" value="7"/>
</dbReference>
<dbReference type="GO" id="GO:0005930">
    <property type="term" value="C:axoneme"/>
    <property type="evidence" value="ECO:0007669"/>
    <property type="project" value="UniProtKB-SubCell"/>
</dbReference>
<comment type="caution">
    <text evidence="5">The sequence shown here is derived from an EMBL/GenBank/DDBJ whole genome shotgun (WGS) entry which is preliminary data.</text>
</comment>
<dbReference type="Proteomes" id="UP000747110">
    <property type="component" value="Unassembled WGS sequence"/>
</dbReference>
<feature type="compositionally biased region" description="Acidic residues" evidence="2">
    <location>
        <begin position="212"/>
        <end position="227"/>
    </location>
</feature>
<feature type="domain" description="F-box" evidence="3">
    <location>
        <begin position="337"/>
        <end position="366"/>
    </location>
</feature>
<evidence type="ECO:0000313" key="5">
    <source>
        <dbReference type="EMBL" id="GIL98634.1"/>
    </source>
</evidence>
<evidence type="ECO:0000313" key="7">
    <source>
        <dbReference type="Proteomes" id="UP000747110"/>
    </source>
</evidence>
<evidence type="ECO:0000313" key="4">
    <source>
        <dbReference type="EMBL" id="GIL70915.1"/>
    </source>
</evidence>
<feature type="compositionally biased region" description="Basic and acidic residues" evidence="2">
    <location>
        <begin position="17"/>
        <end position="27"/>
    </location>
</feature>
<dbReference type="EMBL" id="BNCQ01000005">
    <property type="protein sequence ID" value="GIL98634.1"/>
    <property type="molecule type" value="Genomic_DNA"/>
</dbReference>
<dbReference type="Gene3D" id="3.80.10.10">
    <property type="entry name" value="Ribonuclease Inhibitor"/>
    <property type="match status" value="2"/>
</dbReference>
<evidence type="ECO:0000256" key="2">
    <source>
        <dbReference type="SAM" id="MobiDB-lite"/>
    </source>
</evidence>
<dbReference type="InterPro" id="IPR006553">
    <property type="entry name" value="Leu-rich_rpt_Cys-con_subtyp"/>
</dbReference>
<dbReference type="InterPro" id="IPR032675">
    <property type="entry name" value="LRR_dom_sf"/>
</dbReference>
<dbReference type="EMBL" id="BNCP01000002">
    <property type="protein sequence ID" value="GIL70915.1"/>
    <property type="molecule type" value="Genomic_DNA"/>
</dbReference>
<keyword evidence="7" id="KW-1185">Reference proteome</keyword>
<dbReference type="GO" id="GO:0031146">
    <property type="term" value="P:SCF-dependent proteasomal ubiquitin-dependent protein catabolic process"/>
    <property type="evidence" value="ECO:0007669"/>
    <property type="project" value="TreeGrafter"/>
</dbReference>
<feature type="region of interest" description="Disordered" evidence="2">
    <location>
        <begin position="1"/>
        <end position="27"/>
    </location>
</feature>
<dbReference type="Gene3D" id="1.20.1280.50">
    <property type="match status" value="1"/>
</dbReference>
<evidence type="ECO:0000313" key="6">
    <source>
        <dbReference type="Proteomes" id="UP000722791"/>
    </source>
</evidence>
<dbReference type="Proteomes" id="UP000722791">
    <property type="component" value="Unassembled WGS sequence"/>
</dbReference>
<reference evidence="5" key="1">
    <citation type="journal article" date="2021" name="Proc. Natl. Acad. Sci. U.S.A.">
        <title>Three genomes in the algal genus Volvox reveal the fate of a haploid sex-determining region after a transition to homothallism.</title>
        <authorList>
            <person name="Yamamoto K."/>
            <person name="Hamaji T."/>
            <person name="Kawai-Toyooka H."/>
            <person name="Matsuzaki R."/>
            <person name="Takahashi F."/>
            <person name="Nishimura Y."/>
            <person name="Kawachi M."/>
            <person name="Noguchi H."/>
            <person name="Minakuchi Y."/>
            <person name="Umen J.G."/>
            <person name="Toyoda A."/>
            <person name="Nozaki H."/>
        </authorList>
    </citation>
    <scope>NUCLEOTIDE SEQUENCE</scope>
    <source>
        <strain evidence="5">NIES-3785</strain>
        <strain evidence="4">NIES-3786</strain>
    </source>
</reference>
<feature type="compositionally biased region" description="Low complexity" evidence="2">
    <location>
        <begin position="1022"/>
        <end position="1031"/>
    </location>
</feature>
<evidence type="ECO:0000259" key="3">
    <source>
        <dbReference type="Pfam" id="PF12937"/>
    </source>
</evidence>
<feature type="region of interest" description="Disordered" evidence="2">
    <location>
        <begin position="1010"/>
        <end position="1031"/>
    </location>
</feature>
<comment type="subcellular location">
    <subcellularLocation>
        <location evidence="1">Cytoplasm</location>
        <location evidence="1">Cytoskeleton</location>
        <location evidence="1">Cilium axoneme</location>
    </subcellularLocation>
</comment>
<dbReference type="OrthoDB" id="552810at2759"/>
<name>A0A8J4G0W7_9CHLO</name>
<accession>A0A8J4G0W7</accession>
<dbReference type="Pfam" id="PF12937">
    <property type="entry name" value="F-box-like"/>
    <property type="match status" value="1"/>
</dbReference>
<organism evidence="5 6">
    <name type="scientific">Volvox reticuliferus</name>
    <dbReference type="NCBI Taxonomy" id="1737510"/>
    <lineage>
        <taxon>Eukaryota</taxon>
        <taxon>Viridiplantae</taxon>
        <taxon>Chlorophyta</taxon>
        <taxon>core chlorophytes</taxon>
        <taxon>Chlorophyceae</taxon>
        <taxon>CS clade</taxon>
        <taxon>Chlamydomonadales</taxon>
        <taxon>Volvocaceae</taxon>
        <taxon>Volvox</taxon>
    </lineage>
</organism>
<dbReference type="SUPFAM" id="SSF81383">
    <property type="entry name" value="F-box domain"/>
    <property type="match status" value="1"/>
</dbReference>
<evidence type="ECO:0000256" key="1">
    <source>
        <dbReference type="ARBA" id="ARBA00004430"/>
    </source>
</evidence>
<feature type="region of interest" description="Disordered" evidence="2">
    <location>
        <begin position="249"/>
        <end position="304"/>
    </location>
</feature>
<feature type="region of interest" description="Disordered" evidence="2">
    <location>
        <begin position="203"/>
        <end position="231"/>
    </location>
</feature>